<dbReference type="InterPro" id="IPR058512">
    <property type="entry name" value="DUF8199"/>
</dbReference>
<evidence type="ECO:0000313" key="3">
    <source>
        <dbReference type="Proteomes" id="UP000182124"/>
    </source>
</evidence>
<dbReference type="RefSeq" id="WP_023575407.1">
    <property type="nucleotide sequence ID" value="NZ_CBCSBQ010000003.1"/>
</dbReference>
<dbReference type="EMBL" id="FMTY01000001">
    <property type="protein sequence ID" value="SCX01499.1"/>
    <property type="molecule type" value="Genomic_DNA"/>
</dbReference>
<gene>
    <name evidence="2" type="ORF">SAMN02927925_00346</name>
</gene>
<feature type="chain" id="PRO_5010332277" description="Transmembrane protein" evidence="1">
    <location>
        <begin position="24"/>
        <end position="143"/>
    </location>
</feature>
<dbReference type="InterPro" id="IPR058060">
    <property type="entry name" value="HYC_CC_PP"/>
</dbReference>
<evidence type="ECO:0008006" key="4">
    <source>
        <dbReference type="Google" id="ProtNLM"/>
    </source>
</evidence>
<sequence length="143" mass="16108">MKINKHISFVIACLILVSNIGLAFNVHYCGGELAEISLDYKKSEPCTEEKVEKEKSCCASSDEHDDCCSNSKVDLKKSLSDEVIVKSFQLDLGVFTFVEAWKPSVISIVEENVTLGDAPSFYCDSNAPPFYKLYCQYIFYDQF</sequence>
<dbReference type="eggNOG" id="ENOG50338GM">
    <property type="taxonomic scope" value="Bacteria"/>
</dbReference>
<reference evidence="2 3" key="1">
    <citation type="submission" date="2016-10" db="EMBL/GenBank/DDBJ databases">
        <authorList>
            <person name="de Groot N.N."/>
        </authorList>
    </citation>
    <scope>NUCLEOTIDE SEQUENCE [LARGE SCALE GENOMIC DNA]</scope>
    <source>
        <strain evidence="2 3">CGMCC 1.3801</strain>
    </source>
</reference>
<feature type="signal peptide" evidence="1">
    <location>
        <begin position="1"/>
        <end position="23"/>
    </location>
</feature>
<keyword evidence="1" id="KW-0732">Signal</keyword>
<protein>
    <recommendedName>
        <fullName evidence="4">Transmembrane protein</fullName>
    </recommendedName>
</protein>
<evidence type="ECO:0000256" key="1">
    <source>
        <dbReference type="SAM" id="SignalP"/>
    </source>
</evidence>
<organism evidence="2 3">
    <name type="scientific">Flavobacterium saliperosum</name>
    <dbReference type="NCBI Taxonomy" id="329186"/>
    <lineage>
        <taxon>Bacteria</taxon>
        <taxon>Pseudomonadati</taxon>
        <taxon>Bacteroidota</taxon>
        <taxon>Flavobacteriia</taxon>
        <taxon>Flavobacteriales</taxon>
        <taxon>Flavobacteriaceae</taxon>
        <taxon>Flavobacterium</taxon>
    </lineage>
</organism>
<dbReference type="STRING" id="329186.SAMN02927925_00346"/>
<dbReference type="AlphaFoldDB" id="A0A1G4V5L4"/>
<accession>A0A1G4V5L4</accession>
<name>A0A1G4V5L4_9FLAO</name>
<proteinExistence type="predicted"/>
<dbReference type="NCBIfam" id="NF047658">
    <property type="entry name" value="HYC_CC_PP"/>
    <property type="match status" value="1"/>
</dbReference>
<dbReference type="Proteomes" id="UP000182124">
    <property type="component" value="Unassembled WGS sequence"/>
</dbReference>
<evidence type="ECO:0000313" key="2">
    <source>
        <dbReference type="EMBL" id="SCX01499.1"/>
    </source>
</evidence>
<dbReference type="Pfam" id="PF26622">
    <property type="entry name" value="DUF8199"/>
    <property type="match status" value="1"/>
</dbReference>